<dbReference type="GO" id="GO:0004674">
    <property type="term" value="F:protein serine/threonine kinase activity"/>
    <property type="evidence" value="ECO:0007669"/>
    <property type="project" value="TreeGrafter"/>
</dbReference>
<evidence type="ECO:0000313" key="2">
    <source>
        <dbReference type="EMBL" id="KAK3335871.1"/>
    </source>
</evidence>
<keyword evidence="2" id="KW-0418">Kinase</keyword>
<feature type="domain" description="Protein kinase" evidence="1">
    <location>
        <begin position="30"/>
        <end position="264"/>
    </location>
</feature>
<protein>
    <submittedName>
        <fullName evidence="2">Kinase-like domain-containing protein</fullName>
    </submittedName>
</protein>
<dbReference type="Gene3D" id="1.10.510.10">
    <property type="entry name" value="Transferase(Phosphotransferase) domain 1"/>
    <property type="match status" value="1"/>
</dbReference>
<dbReference type="SUPFAM" id="SSF56112">
    <property type="entry name" value="Protein kinase-like (PK-like)"/>
    <property type="match status" value="1"/>
</dbReference>
<dbReference type="InterPro" id="IPR011009">
    <property type="entry name" value="Kinase-like_dom_sf"/>
</dbReference>
<reference evidence="2" key="2">
    <citation type="submission" date="2023-06" db="EMBL/GenBank/DDBJ databases">
        <authorList>
            <consortium name="Lawrence Berkeley National Laboratory"/>
            <person name="Haridas S."/>
            <person name="Hensen N."/>
            <person name="Bonometti L."/>
            <person name="Westerberg I."/>
            <person name="Brannstrom I.O."/>
            <person name="Guillou S."/>
            <person name="Cros-Aarteil S."/>
            <person name="Calhoun S."/>
            <person name="Kuo A."/>
            <person name="Mondo S."/>
            <person name="Pangilinan J."/>
            <person name="Riley R."/>
            <person name="Labutti K."/>
            <person name="Andreopoulos B."/>
            <person name="Lipzen A."/>
            <person name="Chen C."/>
            <person name="Yanf M."/>
            <person name="Daum C."/>
            <person name="Ng V."/>
            <person name="Clum A."/>
            <person name="Steindorff A."/>
            <person name="Ohm R."/>
            <person name="Martin F."/>
            <person name="Silar P."/>
            <person name="Natvig D."/>
            <person name="Lalanne C."/>
            <person name="Gautier V."/>
            <person name="Ament-Velasquez S.L."/>
            <person name="Kruys A."/>
            <person name="Hutchinson M.I."/>
            <person name="Powell A.J."/>
            <person name="Barry K."/>
            <person name="Miller A.N."/>
            <person name="Grigoriev I.V."/>
            <person name="Debuchy R."/>
            <person name="Gladieux P."/>
            <person name="Thoren M.H."/>
            <person name="Johannesson H."/>
        </authorList>
    </citation>
    <scope>NUCLEOTIDE SEQUENCE</scope>
    <source>
        <strain evidence="2">SMH4131-1</strain>
    </source>
</reference>
<keyword evidence="2" id="KW-0808">Transferase</keyword>
<dbReference type="PROSITE" id="PS50011">
    <property type="entry name" value="PROTEIN_KINASE_DOM"/>
    <property type="match status" value="1"/>
</dbReference>
<dbReference type="PANTHER" id="PTHR44167">
    <property type="entry name" value="OVARIAN-SPECIFIC SERINE/THREONINE-PROTEIN KINASE LOK-RELATED"/>
    <property type="match status" value="1"/>
</dbReference>
<dbReference type="Pfam" id="PF00069">
    <property type="entry name" value="Pkinase"/>
    <property type="match status" value="1"/>
</dbReference>
<name>A0AAE0J436_9PEZI</name>
<dbReference type="GO" id="GO:0005524">
    <property type="term" value="F:ATP binding"/>
    <property type="evidence" value="ECO:0007669"/>
    <property type="project" value="InterPro"/>
</dbReference>
<dbReference type="InterPro" id="IPR000719">
    <property type="entry name" value="Prot_kinase_dom"/>
</dbReference>
<dbReference type="Proteomes" id="UP001286456">
    <property type="component" value="Unassembled WGS sequence"/>
</dbReference>
<gene>
    <name evidence="2" type="ORF">B0T19DRAFT_407779</name>
</gene>
<accession>A0AAE0J436</accession>
<organism evidence="2 3">
    <name type="scientific">Cercophora scortea</name>
    <dbReference type="NCBI Taxonomy" id="314031"/>
    <lineage>
        <taxon>Eukaryota</taxon>
        <taxon>Fungi</taxon>
        <taxon>Dikarya</taxon>
        <taxon>Ascomycota</taxon>
        <taxon>Pezizomycotina</taxon>
        <taxon>Sordariomycetes</taxon>
        <taxon>Sordariomycetidae</taxon>
        <taxon>Sordariales</taxon>
        <taxon>Lasiosphaeriaceae</taxon>
        <taxon>Cercophora</taxon>
    </lineage>
</organism>
<sequence length="264" mass="29783">MGPRIAAWKDLFLLAEGFSSETKEFLYTTFSYVDEEDNVYHGQIFKPKLQITLEEASAALVRLPDEDIFPELPPDGQLTIAPETLRSGVYIKRPRLSSYEDYKEQDALTVIPALMLDEAHALELVSQNPHPGLIGYYGCRVRRGRITGLVLEKHEDDLNHHTQYVGPVDKKRFMEALEDAVRHLHSLGLAHNDINPANIRVNKSGLPVLVDFGSCREVGRKLGSSRGTPGWIDEGDDYLTSEERHDLFGLAKIRAWLDDPVPLH</sequence>
<dbReference type="EMBL" id="JAUEPO010000001">
    <property type="protein sequence ID" value="KAK3335871.1"/>
    <property type="molecule type" value="Genomic_DNA"/>
</dbReference>
<evidence type="ECO:0000259" key="1">
    <source>
        <dbReference type="PROSITE" id="PS50011"/>
    </source>
</evidence>
<dbReference type="AlphaFoldDB" id="A0AAE0J436"/>
<proteinExistence type="predicted"/>
<dbReference type="GO" id="GO:0044773">
    <property type="term" value="P:mitotic DNA damage checkpoint signaling"/>
    <property type="evidence" value="ECO:0007669"/>
    <property type="project" value="TreeGrafter"/>
</dbReference>
<comment type="caution">
    <text evidence="2">The sequence shown here is derived from an EMBL/GenBank/DDBJ whole genome shotgun (WGS) entry which is preliminary data.</text>
</comment>
<evidence type="ECO:0000313" key="3">
    <source>
        <dbReference type="Proteomes" id="UP001286456"/>
    </source>
</evidence>
<reference evidence="2" key="1">
    <citation type="journal article" date="2023" name="Mol. Phylogenet. Evol.">
        <title>Genome-scale phylogeny and comparative genomics of the fungal order Sordariales.</title>
        <authorList>
            <person name="Hensen N."/>
            <person name="Bonometti L."/>
            <person name="Westerberg I."/>
            <person name="Brannstrom I.O."/>
            <person name="Guillou S."/>
            <person name="Cros-Aarteil S."/>
            <person name="Calhoun S."/>
            <person name="Haridas S."/>
            <person name="Kuo A."/>
            <person name="Mondo S."/>
            <person name="Pangilinan J."/>
            <person name="Riley R."/>
            <person name="LaButti K."/>
            <person name="Andreopoulos B."/>
            <person name="Lipzen A."/>
            <person name="Chen C."/>
            <person name="Yan M."/>
            <person name="Daum C."/>
            <person name="Ng V."/>
            <person name="Clum A."/>
            <person name="Steindorff A."/>
            <person name="Ohm R.A."/>
            <person name="Martin F."/>
            <person name="Silar P."/>
            <person name="Natvig D.O."/>
            <person name="Lalanne C."/>
            <person name="Gautier V."/>
            <person name="Ament-Velasquez S.L."/>
            <person name="Kruys A."/>
            <person name="Hutchinson M.I."/>
            <person name="Powell A.J."/>
            <person name="Barry K."/>
            <person name="Miller A.N."/>
            <person name="Grigoriev I.V."/>
            <person name="Debuchy R."/>
            <person name="Gladieux P."/>
            <person name="Hiltunen Thoren M."/>
            <person name="Johannesson H."/>
        </authorList>
    </citation>
    <scope>NUCLEOTIDE SEQUENCE</scope>
    <source>
        <strain evidence="2">SMH4131-1</strain>
    </source>
</reference>
<dbReference type="GO" id="GO:0005634">
    <property type="term" value="C:nucleus"/>
    <property type="evidence" value="ECO:0007669"/>
    <property type="project" value="TreeGrafter"/>
</dbReference>
<dbReference type="PANTHER" id="PTHR44167:SF24">
    <property type="entry name" value="SERINE_THREONINE-PROTEIN KINASE CHK2"/>
    <property type="match status" value="1"/>
</dbReference>
<keyword evidence="3" id="KW-1185">Reference proteome</keyword>